<evidence type="ECO:0000256" key="2">
    <source>
        <dbReference type="ARBA" id="ARBA00004496"/>
    </source>
</evidence>
<evidence type="ECO:0000256" key="8">
    <source>
        <dbReference type="ARBA" id="ARBA00022679"/>
    </source>
</evidence>
<evidence type="ECO:0000313" key="17">
    <source>
        <dbReference type="Proteomes" id="UP000231749"/>
    </source>
</evidence>
<dbReference type="AlphaFoldDB" id="A0AAD0F3J7"/>
<keyword evidence="8 14" id="KW-0808">Transferase</keyword>
<comment type="function">
    <text evidence="1">Specifically methylates the cytosine at position 967 (m5C967) of 16S rRNA.</text>
</comment>
<feature type="binding site" evidence="14">
    <location>
        <begin position="248"/>
        <end position="254"/>
    </location>
    <ligand>
        <name>S-adenosyl-L-methionine</name>
        <dbReference type="ChEBI" id="CHEBI:59789"/>
    </ligand>
</feature>
<feature type="active site" description="Nucleophile" evidence="14">
    <location>
        <position position="369"/>
    </location>
</feature>
<dbReference type="PANTHER" id="PTHR22807">
    <property type="entry name" value="NOP2 YEAST -RELATED NOL1/NOP2/FMU SUN DOMAIN-CONTAINING"/>
    <property type="match status" value="1"/>
</dbReference>
<dbReference type="InterPro" id="IPR018314">
    <property type="entry name" value="RsmB/NOL1/NOP2-like_CS"/>
</dbReference>
<dbReference type="InterPro" id="IPR029063">
    <property type="entry name" value="SAM-dependent_MTases_sf"/>
</dbReference>
<dbReference type="FunFam" id="3.40.50.150:FF:000022">
    <property type="entry name" value="Ribosomal RNA small subunit methyltransferase B"/>
    <property type="match status" value="1"/>
</dbReference>
<dbReference type="GO" id="GO:0003723">
    <property type="term" value="F:RNA binding"/>
    <property type="evidence" value="ECO:0007669"/>
    <property type="project" value="UniProtKB-UniRule"/>
</dbReference>
<feature type="domain" description="SAM-dependent MTase RsmB/NOP-type" evidence="15">
    <location>
        <begin position="161"/>
        <end position="431"/>
    </location>
</feature>
<evidence type="ECO:0000256" key="7">
    <source>
        <dbReference type="ARBA" id="ARBA00022603"/>
    </source>
</evidence>
<protein>
    <recommendedName>
        <fullName evidence="4">16S rRNA (cytosine(967)-C(5))-methyltransferase</fullName>
        <ecNumber evidence="4">2.1.1.176</ecNumber>
    </recommendedName>
    <alternativeName>
        <fullName evidence="11">16S rRNA m5C967 methyltransferase</fullName>
    </alternativeName>
    <alternativeName>
        <fullName evidence="12">rRNA (cytosine-C(5)-)-methyltransferase RsmB</fullName>
    </alternativeName>
</protein>
<sequence>MSVKYVAMKLISFVDKGSYSNIVLNDAFKEFYLTAKEKAFITEIFYGVLRNKNFLDYMIEKNTKVIKKEWIRNLLRISIYQLTFMSSDAKGVVWEATEIAKKHGIAISKFINGTLRNYLRNKDLEIKKLHDEKNYEILYSIPQYFCDILEKQYGSENLNQAIISLKKIPYLSVRVNKLKYSEEEFEEFLKEKDIQIIKKVDSVYYVNSGLIINSKEFKEGKIIAQDASSYLAAKNLGVKPDELVLDICAAPGGKTAVLAEEMKNKGEIIAIDIHQHKKKLIEENMKKLGIDIVKATVLDARNVNKQGRKFDKILVDVPCSGYGVIRKKPEILYTKNRENIEELASLQLEILNSAADILKDGGELIYSTCTIISQENTENVEKFLNERKEFKVKALNIPENVSGEYDKLGGFSINYKEEIMDNFYIIKLVKEEKC</sequence>
<evidence type="ECO:0000256" key="9">
    <source>
        <dbReference type="ARBA" id="ARBA00022691"/>
    </source>
</evidence>
<keyword evidence="9 14" id="KW-0949">S-adenosyl-L-methionine</keyword>
<dbReference type="Gene3D" id="1.10.940.10">
    <property type="entry name" value="NusB-like"/>
    <property type="match status" value="1"/>
</dbReference>
<reference evidence="17" key="1">
    <citation type="submission" date="2017-11" db="EMBL/GenBank/DDBJ databases">
        <title>Genome sequencing of Fusobacterium periodonticum KCOM 1282.</title>
        <authorList>
            <person name="Kook J.-K."/>
            <person name="Park S.-N."/>
            <person name="Lim Y.K."/>
        </authorList>
    </citation>
    <scope>NUCLEOTIDE SEQUENCE [LARGE SCALE GENOMIC DNA]</scope>
    <source>
        <strain evidence="17">KCOM 1282</strain>
    </source>
</reference>
<evidence type="ECO:0000256" key="13">
    <source>
        <dbReference type="ARBA" id="ARBA00047283"/>
    </source>
</evidence>
<dbReference type="InterPro" id="IPR049560">
    <property type="entry name" value="MeTrfase_RsmB-F_NOP2_cat"/>
</dbReference>
<dbReference type="EMBL" id="CP024702">
    <property type="protein sequence ID" value="ATV65740.1"/>
    <property type="molecule type" value="Genomic_DNA"/>
</dbReference>
<dbReference type="PANTHER" id="PTHR22807:SF53">
    <property type="entry name" value="RIBOSOMAL RNA SMALL SUBUNIT METHYLTRANSFERASE B-RELATED"/>
    <property type="match status" value="1"/>
</dbReference>
<evidence type="ECO:0000256" key="3">
    <source>
        <dbReference type="ARBA" id="ARBA00007494"/>
    </source>
</evidence>
<dbReference type="EC" id="2.1.1.176" evidence="4"/>
<comment type="similarity">
    <text evidence="3 14">Belongs to the class I-like SAM-binding methyltransferase superfamily. RsmB/NOP family.</text>
</comment>
<evidence type="ECO:0000256" key="10">
    <source>
        <dbReference type="ARBA" id="ARBA00022884"/>
    </source>
</evidence>
<feature type="binding site" evidence="14">
    <location>
        <position position="299"/>
    </location>
    <ligand>
        <name>S-adenosyl-L-methionine</name>
        <dbReference type="ChEBI" id="CHEBI:59789"/>
    </ligand>
</feature>
<evidence type="ECO:0000256" key="14">
    <source>
        <dbReference type="PROSITE-ProRule" id="PRU01023"/>
    </source>
</evidence>
<evidence type="ECO:0000259" key="15">
    <source>
        <dbReference type="PROSITE" id="PS51686"/>
    </source>
</evidence>
<comment type="catalytic activity">
    <reaction evidence="13">
        <text>cytidine(967) in 16S rRNA + S-adenosyl-L-methionine = 5-methylcytidine(967) in 16S rRNA + S-adenosyl-L-homocysteine + H(+)</text>
        <dbReference type="Rhea" id="RHEA:42748"/>
        <dbReference type="Rhea" id="RHEA-COMP:10219"/>
        <dbReference type="Rhea" id="RHEA-COMP:10220"/>
        <dbReference type="ChEBI" id="CHEBI:15378"/>
        <dbReference type="ChEBI" id="CHEBI:57856"/>
        <dbReference type="ChEBI" id="CHEBI:59789"/>
        <dbReference type="ChEBI" id="CHEBI:74483"/>
        <dbReference type="ChEBI" id="CHEBI:82748"/>
        <dbReference type="EC" id="2.1.1.176"/>
    </reaction>
</comment>
<evidence type="ECO:0000256" key="11">
    <source>
        <dbReference type="ARBA" id="ARBA00030399"/>
    </source>
</evidence>
<dbReference type="Proteomes" id="UP000231749">
    <property type="component" value="Chromosome"/>
</dbReference>
<evidence type="ECO:0000256" key="4">
    <source>
        <dbReference type="ARBA" id="ARBA00012140"/>
    </source>
</evidence>
<dbReference type="CDD" id="cd02440">
    <property type="entry name" value="AdoMet_MTases"/>
    <property type="match status" value="1"/>
</dbReference>
<gene>
    <name evidence="16" type="ORF">CTM86_03605</name>
</gene>
<dbReference type="Gene3D" id="3.40.50.150">
    <property type="entry name" value="Vaccinia Virus protein VP39"/>
    <property type="match status" value="1"/>
</dbReference>
<dbReference type="InterPro" id="IPR004573">
    <property type="entry name" value="rRNA_ssu_MeTfrase_B"/>
</dbReference>
<dbReference type="GO" id="GO:0006355">
    <property type="term" value="P:regulation of DNA-templated transcription"/>
    <property type="evidence" value="ECO:0007669"/>
    <property type="project" value="InterPro"/>
</dbReference>
<keyword evidence="6" id="KW-0698">rRNA processing</keyword>
<comment type="subcellular location">
    <subcellularLocation>
        <location evidence="2">Cytoplasm</location>
    </subcellularLocation>
</comment>
<dbReference type="Pfam" id="PF01029">
    <property type="entry name" value="NusB"/>
    <property type="match status" value="1"/>
</dbReference>
<feature type="binding site" evidence="14">
    <location>
        <position position="272"/>
    </location>
    <ligand>
        <name>S-adenosyl-L-methionine</name>
        <dbReference type="ChEBI" id="CHEBI:59789"/>
    </ligand>
</feature>
<keyword evidence="10 14" id="KW-0694">RNA-binding</keyword>
<dbReference type="GO" id="GO:0005737">
    <property type="term" value="C:cytoplasm"/>
    <property type="evidence" value="ECO:0007669"/>
    <property type="project" value="UniProtKB-SubCell"/>
</dbReference>
<dbReference type="SUPFAM" id="SSF53335">
    <property type="entry name" value="S-adenosyl-L-methionine-dependent methyltransferases"/>
    <property type="match status" value="1"/>
</dbReference>
<dbReference type="GO" id="GO:0008649">
    <property type="term" value="F:rRNA methyltransferase activity"/>
    <property type="evidence" value="ECO:0007669"/>
    <property type="project" value="InterPro"/>
</dbReference>
<dbReference type="InterPro" id="IPR001678">
    <property type="entry name" value="MeTrfase_RsmB-F_NOP2_dom"/>
</dbReference>
<dbReference type="InterPro" id="IPR023267">
    <property type="entry name" value="RCMT"/>
</dbReference>
<keyword evidence="7 14" id="KW-0489">Methyltransferase</keyword>
<dbReference type="NCBIfam" id="NF011494">
    <property type="entry name" value="PRK14902.1"/>
    <property type="match status" value="1"/>
</dbReference>
<evidence type="ECO:0000256" key="1">
    <source>
        <dbReference type="ARBA" id="ARBA00002724"/>
    </source>
</evidence>
<dbReference type="PRINTS" id="PR02008">
    <property type="entry name" value="RCMTFAMILY"/>
</dbReference>
<proteinExistence type="inferred from homology"/>
<accession>A0AAD0F3J7</accession>
<dbReference type="InterPro" id="IPR035926">
    <property type="entry name" value="NusB-like_sf"/>
</dbReference>
<dbReference type="SUPFAM" id="SSF48013">
    <property type="entry name" value="NusB-like"/>
    <property type="match status" value="1"/>
</dbReference>
<feature type="binding site" evidence="14">
    <location>
        <position position="316"/>
    </location>
    <ligand>
        <name>S-adenosyl-L-methionine</name>
        <dbReference type="ChEBI" id="CHEBI:59789"/>
    </ligand>
</feature>
<evidence type="ECO:0000313" key="16">
    <source>
        <dbReference type="EMBL" id="ATV65740.1"/>
    </source>
</evidence>
<name>A0AAD0F3J7_9FUSO</name>
<evidence type="ECO:0000256" key="5">
    <source>
        <dbReference type="ARBA" id="ARBA00022490"/>
    </source>
</evidence>
<dbReference type="InterPro" id="IPR006027">
    <property type="entry name" value="NusB_RsmB_TIM44"/>
</dbReference>
<keyword evidence="5" id="KW-0963">Cytoplasm</keyword>
<evidence type="ECO:0000256" key="12">
    <source>
        <dbReference type="ARBA" id="ARBA00031088"/>
    </source>
</evidence>
<dbReference type="RefSeq" id="WP_099990419.1">
    <property type="nucleotide sequence ID" value="NZ_CP024702.1"/>
</dbReference>
<dbReference type="PROSITE" id="PS51686">
    <property type="entry name" value="SAM_MT_RSMB_NOP"/>
    <property type="match status" value="1"/>
</dbReference>
<evidence type="ECO:0000256" key="6">
    <source>
        <dbReference type="ARBA" id="ARBA00022552"/>
    </source>
</evidence>
<dbReference type="PROSITE" id="PS01153">
    <property type="entry name" value="NOL1_NOP2_SUN"/>
    <property type="match status" value="1"/>
</dbReference>
<dbReference type="NCBIfam" id="TIGR00563">
    <property type="entry name" value="rsmB"/>
    <property type="match status" value="1"/>
</dbReference>
<organism evidence="16 17">
    <name type="scientific">Fusobacterium pseudoperiodonticum</name>
    <dbReference type="NCBI Taxonomy" id="2663009"/>
    <lineage>
        <taxon>Bacteria</taxon>
        <taxon>Fusobacteriati</taxon>
        <taxon>Fusobacteriota</taxon>
        <taxon>Fusobacteriia</taxon>
        <taxon>Fusobacteriales</taxon>
        <taxon>Fusobacteriaceae</taxon>
        <taxon>Fusobacterium</taxon>
    </lineage>
</organism>
<dbReference type="Pfam" id="PF01189">
    <property type="entry name" value="Methyltr_RsmB-F"/>
    <property type="match status" value="1"/>
</dbReference>